<evidence type="ECO:0000256" key="1">
    <source>
        <dbReference type="ARBA" id="ARBA00009817"/>
    </source>
</evidence>
<evidence type="ECO:0000256" key="2">
    <source>
        <dbReference type="SAM" id="SignalP"/>
    </source>
</evidence>
<dbReference type="OrthoDB" id="6424451at2759"/>
<evidence type="ECO:0000313" key="4">
    <source>
        <dbReference type="Proteomes" id="UP000646548"/>
    </source>
</evidence>
<dbReference type="SUPFAM" id="SSF55136">
    <property type="entry name" value="Probable bacterial effector-binding domain"/>
    <property type="match status" value="1"/>
</dbReference>
<reference evidence="3" key="1">
    <citation type="journal article" name="BMC Genomics">
        <title>Long-read sequencing and de novo genome assembly of marine medaka (Oryzias melastigma).</title>
        <authorList>
            <person name="Liang P."/>
            <person name="Saqib H.S.A."/>
            <person name="Ni X."/>
            <person name="Shen Y."/>
        </authorList>
    </citation>
    <scope>NUCLEOTIDE SEQUENCE</scope>
    <source>
        <strain evidence="3">Bigg-433</strain>
    </source>
</reference>
<dbReference type="InterPro" id="IPR011256">
    <property type="entry name" value="Reg_factor_effector_dom_sf"/>
</dbReference>
<accession>A0A834FNL1</accession>
<dbReference type="AlphaFoldDB" id="A0A834FNL1"/>
<dbReference type="GO" id="GO:0020037">
    <property type="term" value="F:heme binding"/>
    <property type="evidence" value="ECO:0007669"/>
    <property type="project" value="TreeGrafter"/>
</dbReference>
<gene>
    <name evidence="3" type="ORF">FQA47_001032</name>
</gene>
<evidence type="ECO:0000313" key="3">
    <source>
        <dbReference type="EMBL" id="KAF6737443.1"/>
    </source>
</evidence>
<name>A0A834FNL1_ORYME</name>
<sequence length="190" mass="21069">MELLLVALVLLPSCSGQFLKHCHGQPCPEYHVLEANEDFEVRQYPPTDWISTSVEGSDLPAFVAARSKLIDFCGKLSERGQARKDTWPAIITISEMTDGRKVTVSWFVPPGTHFETSDSSVTLEHRDAAVVFTSSFSGFPSLGNAQEHVEALRESLTKAGKIFNPHEYIGASYDGFLAMSHYNEVWIFAA</sequence>
<proteinExistence type="inferred from homology"/>
<dbReference type="Pfam" id="PF04832">
    <property type="entry name" value="SOUL"/>
    <property type="match status" value="1"/>
</dbReference>
<protein>
    <submittedName>
        <fullName evidence="3">Heme-binding protein 2</fullName>
    </submittedName>
</protein>
<dbReference type="InterPro" id="IPR006917">
    <property type="entry name" value="SOUL_heme-bd"/>
</dbReference>
<dbReference type="EMBL" id="WKFB01000059">
    <property type="protein sequence ID" value="KAF6737443.1"/>
    <property type="molecule type" value="Genomic_DNA"/>
</dbReference>
<dbReference type="Gene3D" id="3.20.80.10">
    <property type="entry name" value="Regulatory factor, effector binding domain"/>
    <property type="match status" value="1"/>
</dbReference>
<dbReference type="Proteomes" id="UP000646548">
    <property type="component" value="Unassembled WGS sequence"/>
</dbReference>
<dbReference type="PANTHER" id="PTHR11220">
    <property type="entry name" value="HEME-BINDING PROTEIN-RELATED"/>
    <property type="match status" value="1"/>
</dbReference>
<comment type="caution">
    <text evidence="3">The sequence shown here is derived from an EMBL/GenBank/DDBJ whole genome shotgun (WGS) entry which is preliminary data.</text>
</comment>
<keyword evidence="2" id="KW-0732">Signal</keyword>
<comment type="similarity">
    <text evidence="1">Belongs to the HEBP family.</text>
</comment>
<feature type="chain" id="PRO_5032565767" evidence="2">
    <location>
        <begin position="17"/>
        <end position="190"/>
    </location>
</feature>
<dbReference type="PANTHER" id="PTHR11220:SF69">
    <property type="entry name" value="HEME-BINDING PROTEIN 2"/>
    <property type="match status" value="1"/>
</dbReference>
<organism evidence="3 4">
    <name type="scientific">Oryzias melastigma</name>
    <name type="common">Marine medaka</name>
    <dbReference type="NCBI Taxonomy" id="30732"/>
    <lineage>
        <taxon>Eukaryota</taxon>
        <taxon>Metazoa</taxon>
        <taxon>Chordata</taxon>
        <taxon>Craniata</taxon>
        <taxon>Vertebrata</taxon>
        <taxon>Euteleostomi</taxon>
        <taxon>Actinopterygii</taxon>
        <taxon>Neopterygii</taxon>
        <taxon>Teleostei</taxon>
        <taxon>Neoteleostei</taxon>
        <taxon>Acanthomorphata</taxon>
        <taxon>Ovalentaria</taxon>
        <taxon>Atherinomorphae</taxon>
        <taxon>Beloniformes</taxon>
        <taxon>Adrianichthyidae</taxon>
        <taxon>Oryziinae</taxon>
        <taxon>Oryzias</taxon>
    </lineage>
</organism>
<dbReference type="GO" id="GO:0005737">
    <property type="term" value="C:cytoplasm"/>
    <property type="evidence" value="ECO:0007669"/>
    <property type="project" value="TreeGrafter"/>
</dbReference>
<feature type="signal peptide" evidence="2">
    <location>
        <begin position="1"/>
        <end position="16"/>
    </location>
</feature>